<sequence>MSSVPRADALRRSWEHLRPLSTSLLCRLSLATKMAGTPAMRPMESSQRRWDVRNEDGWDVAAERVFGASGRGVKDEVASMEVKNKGEGGGVGHGGDGEEAEPEAARRVNGVVGGGDAVESEWAGGRGRVELVESGG</sequence>
<dbReference type="AlphaFoldDB" id="A0A8J5FD69"/>
<organism evidence="2 3">
    <name type="scientific">Zingiber officinale</name>
    <name type="common">Ginger</name>
    <name type="synonym">Amomum zingiber</name>
    <dbReference type="NCBI Taxonomy" id="94328"/>
    <lineage>
        <taxon>Eukaryota</taxon>
        <taxon>Viridiplantae</taxon>
        <taxon>Streptophyta</taxon>
        <taxon>Embryophyta</taxon>
        <taxon>Tracheophyta</taxon>
        <taxon>Spermatophyta</taxon>
        <taxon>Magnoliopsida</taxon>
        <taxon>Liliopsida</taxon>
        <taxon>Zingiberales</taxon>
        <taxon>Zingiberaceae</taxon>
        <taxon>Zingiber</taxon>
    </lineage>
</organism>
<protein>
    <submittedName>
        <fullName evidence="2">Uncharacterized protein</fullName>
    </submittedName>
</protein>
<feature type="region of interest" description="Disordered" evidence="1">
    <location>
        <begin position="82"/>
        <end position="104"/>
    </location>
</feature>
<gene>
    <name evidence="2" type="ORF">ZIOFF_054073</name>
</gene>
<evidence type="ECO:0000313" key="3">
    <source>
        <dbReference type="Proteomes" id="UP000734854"/>
    </source>
</evidence>
<name>A0A8J5FD69_ZINOF</name>
<proteinExistence type="predicted"/>
<accession>A0A8J5FD69</accession>
<dbReference type="Proteomes" id="UP000734854">
    <property type="component" value="Unassembled WGS sequence"/>
</dbReference>
<comment type="caution">
    <text evidence="2">The sequence shown here is derived from an EMBL/GenBank/DDBJ whole genome shotgun (WGS) entry which is preliminary data.</text>
</comment>
<evidence type="ECO:0000256" key="1">
    <source>
        <dbReference type="SAM" id="MobiDB-lite"/>
    </source>
</evidence>
<reference evidence="2 3" key="1">
    <citation type="submission" date="2020-08" db="EMBL/GenBank/DDBJ databases">
        <title>Plant Genome Project.</title>
        <authorList>
            <person name="Zhang R.-G."/>
        </authorList>
    </citation>
    <scope>NUCLEOTIDE SEQUENCE [LARGE SCALE GENOMIC DNA]</scope>
    <source>
        <tissue evidence="2">Rhizome</tissue>
    </source>
</reference>
<keyword evidence="3" id="KW-1185">Reference proteome</keyword>
<dbReference type="EMBL" id="JACMSC010000015">
    <property type="protein sequence ID" value="KAG6485514.1"/>
    <property type="molecule type" value="Genomic_DNA"/>
</dbReference>
<evidence type="ECO:0000313" key="2">
    <source>
        <dbReference type="EMBL" id="KAG6485514.1"/>
    </source>
</evidence>